<gene>
    <name evidence="2" type="ORF">V5E97_36125</name>
</gene>
<keyword evidence="1" id="KW-0472">Membrane</keyword>
<proteinExistence type="predicted"/>
<reference evidence="2" key="1">
    <citation type="submission" date="2024-05" db="EMBL/GenBank/DDBJ databases">
        <title>Planctomycetes of the genus Singulisphaera possess chitinolytic capabilities.</title>
        <authorList>
            <person name="Ivanova A."/>
        </authorList>
    </citation>
    <scope>NUCLEOTIDE SEQUENCE</scope>
    <source>
        <strain evidence="2">Ch08T</strain>
    </source>
</reference>
<keyword evidence="1" id="KW-1133">Transmembrane helix</keyword>
<organism evidence="2">
    <name type="scientific">Singulisphaera sp. Ch08</name>
    <dbReference type="NCBI Taxonomy" id="3120278"/>
    <lineage>
        <taxon>Bacteria</taxon>
        <taxon>Pseudomonadati</taxon>
        <taxon>Planctomycetota</taxon>
        <taxon>Planctomycetia</taxon>
        <taxon>Isosphaerales</taxon>
        <taxon>Isosphaeraceae</taxon>
        <taxon>Singulisphaera</taxon>
    </lineage>
</organism>
<name>A0AAU7CEB1_9BACT</name>
<feature type="transmembrane region" description="Helical" evidence="1">
    <location>
        <begin position="75"/>
        <end position="105"/>
    </location>
</feature>
<feature type="transmembrane region" description="Helical" evidence="1">
    <location>
        <begin position="21"/>
        <end position="42"/>
    </location>
</feature>
<accession>A0AAU7CEB1</accession>
<dbReference type="Pfam" id="PF09656">
    <property type="entry name" value="PGPGW"/>
    <property type="match status" value="1"/>
</dbReference>
<evidence type="ECO:0000256" key="1">
    <source>
        <dbReference type="SAM" id="Phobius"/>
    </source>
</evidence>
<protein>
    <submittedName>
        <fullName evidence="2">PGPGW domain-containing protein</fullName>
    </submittedName>
</protein>
<sequence length="142" mass="15303">MITGLYGLMGIDALTARGIAWAVAIFVGLFLGSLAVVMVLLVKLPATYFLDSHPREGWGGQHPVVRWAVLVVKNLLGAVLVGVGIVMLVTPGQGVLTMLIGIMLLDFPGKRRLEKKLIGRPTALRAINRLRARFGKPPVILN</sequence>
<keyword evidence="1" id="KW-0812">Transmembrane</keyword>
<evidence type="ECO:0000313" key="2">
    <source>
        <dbReference type="EMBL" id="XBH03694.1"/>
    </source>
</evidence>
<dbReference type="AlphaFoldDB" id="A0AAU7CEB1"/>
<dbReference type="EMBL" id="CP155447">
    <property type="protein sequence ID" value="XBH03694.1"/>
    <property type="molecule type" value="Genomic_DNA"/>
</dbReference>
<dbReference type="InterPro" id="IPR019099">
    <property type="entry name" value="Uncharacterised_PGPGW_TM"/>
</dbReference>
<dbReference type="RefSeq" id="WP_406696433.1">
    <property type="nucleotide sequence ID" value="NZ_CP155447.1"/>
</dbReference>